<keyword evidence="4 6" id="KW-1133">Transmembrane helix</keyword>
<feature type="transmembrane region" description="Helical" evidence="6">
    <location>
        <begin position="42"/>
        <end position="60"/>
    </location>
</feature>
<dbReference type="InterPro" id="IPR037185">
    <property type="entry name" value="EmrE-like"/>
</dbReference>
<dbReference type="AlphaFoldDB" id="A0A839AK04"/>
<dbReference type="SUPFAM" id="SSF103481">
    <property type="entry name" value="Multidrug resistance efflux transporter EmrE"/>
    <property type="match status" value="2"/>
</dbReference>
<evidence type="ECO:0000313" key="9">
    <source>
        <dbReference type="Proteomes" id="UP000541109"/>
    </source>
</evidence>
<feature type="transmembrane region" description="Helical" evidence="6">
    <location>
        <begin position="125"/>
        <end position="143"/>
    </location>
</feature>
<evidence type="ECO:0000256" key="6">
    <source>
        <dbReference type="SAM" id="Phobius"/>
    </source>
</evidence>
<feature type="transmembrane region" description="Helical" evidence="6">
    <location>
        <begin position="155"/>
        <end position="174"/>
    </location>
</feature>
<dbReference type="PANTHER" id="PTHR32322:SF18">
    <property type="entry name" value="S-ADENOSYLMETHIONINE_S-ADENOSYLHOMOCYSTEINE TRANSPORTER"/>
    <property type="match status" value="1"/>
</dbReference>
<dbReference type="EMBL" id="JACFXV010000065">
    <property type="protein sequence ID" value="MBA5779107.1"/>
    <property type="molecule type" value="Genomic_DNA"/>
</dbReference>
<comment type="caution">
    <text evidence="8">The sequence shown here is derived from an EMBL/GenBank/DDBJ whole genome shotgun (WGS) entry which is preliminary data.</text>
</comment>
<feature type="transmembrane region" description="Helical" evidence="6">
    <location>
        <begin position="220"/>
        <end position="238"/>
    </location>
</feature>
<organism evidence="8 9">
    <name type="scientific">Stappia albiluteola</name>
    <dbReference type="NCBI Taxonomy" id="2758565"/>
    <lineage>
        <taxon>Bacteria</taxon>
        <taxon>Pseudomonadati</taxon>
        <taxon>Pseudomonadota</taxon>
        <taxon>Alphaproteobacteria</taxon>
        <taxon>Hyphomicrobiales</taxon>
        <taxon>Stappiaceae</taxon>
        <taxon>Stappia</taxon>
    </lineage>
</organism>
<feature type="transmembrane region" description="Helical" evidence="6">
    <location>
        <begin position="97"/>
        <end position="118"/>
    </location>
</feature>
<keyword evidence="3 6" id="KW-0812">Transmembrane</keyword>
<dbReference type="RefSeq" id="WP_182167933.1">
    <property type="nucleotide sequence ID" value="NZ_JACFXV010000065.1"/>
</dbReference>
<sequence length="301" mass="32764">MLTTFYSRPILLLILTALFWAGNTIAGRLAIGEVSPFVVVTLRWVIVSGLLMVFFGRQVVAEWATLRRHMIALILMAIFGLTAFNSLFYVAAHSTTALNLGIIQGSMPIFVLVGALVFHRTPVGPLQIAGVMITMLGVIYISAHGDLARLAELEINPGDGLMIIACVFYSAYAVTLRNRPKVPGIVFFTMLSVIAAITSLPALGYEIANGTVQWPTPEGWLIVLYIALGPSFLSQIFFMRGVELIGPGRAGVFINLVPIFSSIMAVVLLSEPFQSYHAVALALVFAGIWLSERRPALREAR</sequence>
<evidence type="ECO:0000259" key="7">
    <source>
        <dbReference type="Pfam" id="PF00892"/>
    </source>
</evidence>
<proteinExistence type="predicted"/>
<evidence type="ECO:0000256" key="1">
    <source>
        <dbReference type="ARBA" id="ARBA00004651"/>
    </source>
</evidence>
<accession>A0A839AK04</accession>
<evidence type="ECO:0000256" key="2">
    <source>
        <dbReference type="ARBA" id="ARBA00022475"/>
    </source>
</evidence>
<keyword evidence="5 6" id="KW-0472">Membrane</keyword>
<evidence type="ECO:0000256" key="5">
    <source>
        <dbReference type="ARBA" id="ARBA00023136"/>
    </source>
</evidence>
<feature type="transmembrane region" description="Helical" evidence="6">
    <location>
        <begin position="72"/>
        <end position="91"/>
    </location>
</feature>
<dbReference type="Proteomes" id="UP000541109">
    <property type="component" value="Unassembled WGS sequence"/>
</dbReference>
<feature type="transmembrane region" description="Helical" evidence="6">
    <location>
        <begin position="275"/>
        <end position="291"/>
    </location>
</feature>
<evidence type="ECO:0000256" key="4">
    <source>
        <dbReference type="ARBA" id="ARBA00022989"/>
    </source>
</evidence>
<evidence type="ECO:0000313" key="8">
    <source>
        <dbReference type="EMBL" id="MBA5779107.1"/>
    </source>
</evidence>
<keyword evidence="2" id="KW-1003">Cell membrane</keyword>
<dbReference type="GO" id="GO:0005886">
    <property type="term" value="C:plasma membrane"/>
    <property type="evidence" value="ECO:0007669"/>
    <property type="project" value="UniProtKB-SubCell"/>
</dbReference>
<dbReference type="PANTHER" id="PTHR32322">
    <property type="entry name" value="INNER MEMBRANE TRANSPORTER"/>
    <property type="match status" value="1"/>
</dbReference>
<feature type="domain" description="EamA" evidence="7">
    <location>
        <begin position="157"/>
        <end position="290"/>
    </location>
</feature>
<feature type="transmembrane region" description="Helical" evidence="6">
    <location>
        <begin position="250"/>
        <end position="269"/>
    </location>
</feature>
<name>A0A839AK04_9HYPH</name>
<reference evidence="8 9" key="1">
    <citation type="submission" date="2020-07" db="EMBL/GenBank/DDBJ databases">
        <title>Stappia sp., F7233, whole genome shotgun sequencing project.</title>
        <authorList>
            <person name="Jiang S."/>
            <person name="Liu Z.W."/>
            <person name="Du Z.J."/>
        </authorList>
    </citation>
    <scope>NUCLEOTIDE SEQUENCE [LARGE SCALE GENOMIC DNA]</scope>
    <source>
        <strain evidence="8 9">F7233</strain>
    </source>
</reference>
<feature type="transmembrane region" description="Helical" evidence="6">
    <location>
        <begin position="186"/>
        <end position="208"/>
    </location>
</feature>
<comment type="subcellular location">
    <subcellularLocation>
        <location evidence="1">Cell membrane</location>
        <topology evidence="1">Multi-pass membrane protein</topology>
    </subcellularLocation>
</comment>
<evidence type="ECO:0000256" key="3">
    <source>
        <dbReference type="ARBA" id="ARBA00022692"/>
    </source>
</evidence>
<dbReference type="InterPro" id="IPR050638">
    <property type="entry name" value="AA-Vitamin_Transporters"/>
</dbReference>
<keyword evidence="9" id="KW-1185">Reference proteome</keyword>
<gene>
    <name evidence="8" type="ORF">H2509_18410</name>
</gene>
<protein>
    <submittedName>
        <fullName evidence="8">DMT family transporter</fullName>
    </submittedName>
</protein>
<dbReference type="InterPro" id="IPR000620">
    <property type="entry name" value="EamA_dom"/>
</dbReference>
<feature type="domain" description="EamA" evidence="7">
    <location>
        <begin position="9"/>
        <end position="142"/>
    </location>
</feature>
<dbReference type="Pfam" id="PF00892">
    <property type="entry name" value="EamA"/>
    <property type="match status" value="2"/>
</dbReference>